<gene>
    <name evidence="2" type="ORF">CDCA_CDCA08G2537</name>
</gene>
<keyword evidence="3" id="KW-1185">Reference proteome</keyword>
<evidence type="ECO:0000313" key="3">
    <source>
        <dbReference type="Proteomes" id="UP001301350"/>
    </source>
</evidence>
<name>A0AAV9IW74_CYACA</name>
<comment type="caution">
    <text evidence="2">The sequence shown here is derived from an EMBL/GenBank/DDBJ whole genome shotgun (WGS) entry which is preliminary data.</text>
</comment>
<evidence type="ECO:0000256" key="1">
    <source>
        <dbReference type="SAM" id="MobiDB-lite"/>
    </source>
</evidence>
<feature type="region of interest" description="Disordered" evidence="1">
    <location>
        <begin position="235"/>
        <end position="259"/>
    </location>
</feature>
<sequence>MNTEESAAASRRAYGSVDKENEAHWAVSLKGHEAAAAAAGPASYHKTQAVVARRRRAPLGDARNVLNRQRAGETEAPVDTSALKDAVQRIAGSAVKDPHDGLRVVRGEKAGTPELSWPWPLRAGDWTPPLDDNDLMEEVEVMPRAALDPTLRPPYEPALMFSDQDMSIGPTQVQEALEEGPAALSPSGTLAHVAVPLLQELLGDAPEGSAAEAPSWYANDAALLTDEQLLEALTADFPALPPPSTEPERQPWTRGPEPK</sequence>
<dbReference type="AlphaFoldDB" id="A0AAV9IW74"/>
<protein>
    <submittedName>
        <fullName evidence="2">Uncharacterized protein</fullName>
    </submittedName>
</protein>
<dbReference type="EMBL" id="JANCYW010000008">
    <property type="protein sequence ID" value="KAK4536512.1"/>
    <property type="molecule type" value="Genomic_DNA"/>
</dbReference>
<feature type="region of interest" description="Disordered" evidence="1">
    <location>
        <begin position="1"/>
        <end position="20"/>
    </location>
</feature>
<reference evidence="2 3" key="1">
    <citation type="submission" date="2022-07" db="EMBL/GenBank/DDBJ databases">
        <title>Genome-wide signatures of adaptation to extreme environments.</title>
        <authorList>
            <person name="Cho C.H."/>
            <person name="Yoon H.S."/>
        </authorList>
    </citation>
    <scope>NUCLEOTIDE SEQUENCE [LARGE SCALE GENOMIC DNA]</scope>
    <source>
        <strain evidence="2 3">DBV 063 E5</strain>
    </source>
</reference>
<evidence type="ECO:0000313" key="2">
    <source>
        <dbReference type="EMBL" id="KAK4536512.1"/>
    </source>
</evidence>
<proteinExistence type="predicted"/>
<feature type="compositionally biased region" description="Basic and acidic residues" evidence="1">
    <location>
        <begin position="246"/>
        <end position="259"/>
    </location>
</feature>
<organism evidence="2 3">
    <name type="scientific">Cyanidium caldarium</name>
    <name type="common">Red alga</name>
    <dbReference type="NCBI Taxonomy" id="2771"/>
    <lineage>
        <taxon>Eukaryota</taxon>
        <taxon>Rhodophyta</taxon>
        <taxon>Bangiophyceae</taxon>
        <taxon>Cyanidiales</taxon>
        <taxon>Cyanidiaceae</taxon>
        <taxon>Cyanidium</taxon>
    </lineage>
</organism>
<feature type="region of interest" description="Disordered" evidence="1">
    <location>
        <begin position="61"/>
        <end position="80"/>
    </location>
</feature>
<dbReference type="Proteomes" id="UP001301350">
    <property type="component" value="Unassembled WGS sequence"/>
</dbReference>
<accession>A0AAV9IW74</accession>